<dbReference type="GO" id="GO:0005886">
    <property type="term" value="C:plasma membrane"/>
    <property type="evidence" value="ECO:0007669"/>
    <property type="project" value="TreeGrafter"/>
</dbReference>
<evidence type="ECO:0000256" key="1">
    <source>
        <dbReference type="ARBA" id="ARBA00004141"/>
    </source>
</evidence>
<comment type="subcellular location">
    <subcellularLocation>
        <location evidence="1">Membrane</location>
        <topology evidence="1">Multi-pass membrane protein</topology>
    </subcellularLocation>
</comment>
<keyword evidence="3 5" id="KW-1133">Transmembrane helix</keyword>
<dbReference type="InterPro" id="IPR020846">
    <property type="entry name" value="MFS_dom"/>
</dbReference>
<sequence length="431" mass="45840">MPAPQPIAPTHHGTPATLRALLPYWPVTAAAFLGWFLDAFDQTVLLFTLPDIASSLGCTLAAMGGVLFVQSLGRAAGNTGWGWLADRHGRKPAFMLGVVWFGVFSALTGLTHSLVTMMVVQFCFGMGFGGEWTASATLLMETVPARLRAMASALMMTGYESGYLLAAGAQALILPHYSWRVLFFIGLAPALLALFVRLGVGESPLWLAERRSTAEAPGPKATSAPPLRWTPLAVQAVLFMVFLEFQKAAIYTFYPTILRQWHHLSPQALFWPVALYCLGSLGGKLGCGWLATRWGEGRIMMGAIIISALMAWPFLCAPNGPLLLASAFIMGTSASGVFALVPHWLAKRFPTRERSFGMGLSYALGSIGQGVAGKVIPLLGRTPATLPLAAIGLVLGGSAAAVLTLTWQPSLLGEDGDASEKATPKVPRSQG</sequence>
<dbReference type="CDD" id="cd17316">
    <property type="entry name" value="MFS_SV2_like"/>
    <property type="match status" value="1"/>
</dbReference>
<feature type="transmembrane region" description="Helical" evidence="5">
    <location>
        <begin position="93"/>
        <end position="112"/>
    </location>
</feature>
<evidence type="ECO:0000259" key="6">
    <source>
        <dbReference type="PROSITE" id="PS50850"/>
    </source>
</evidence>
<evidence type="ECO:0000256" key="2">
    <source>
        <dbReference type="ARBA" id="ARBA00022692"/>
    </source>
</evidence>
<feature type="domain" description="Major facilitator superfamily (MFS) profile" evidence="6">
    <location>
        <begin position="27"/>
        <end position="408"/>
    </location>
</feature>
<accession>A0A4Y6U8P9</accession>
<dbReference type="GO" id="GO:0046943">
    <property type="term" value="F:carboxylic acid transmembrane transporter activity"/>
    <property type="evidence" value="ECO:0007669"/>
    <property type="project" value="TreeGrafter"/>
</dbReference>
<evidence type="ECO:0000256" key="4">
    <source>
        <dbReference type="ARBA" id="ARBA00023136"/>
    </source>
</evidence>
<feature type="transmembrane region" description="Helical" evidence="5">
    <location>
        <begin position="179"/>
        <end position="200"/>
    </location>
</feature>
<feature type="transmembrane region" description="Helical" evidence="5">
    <location>
        <begin position="52"/>
        <end position="72"/>
    </location>
</feature>
<dbReference type="OrthoDB" id="5368493at2"/>
<evidence type="ECO:0000313" key="8">
    <source>
        <dbReference type="Proteomes" id="UP000318709"/>
    </source>
</evidence>
<dbReference type="PANTHER" id="PTHR23508">
    <property type="entry name" value="CARBOXYLIC ACID TRANSPORTER PROTEIN HOMOLOG"/>
    <property type="match status" value="1"/>
</dbReference>
<protein>
    <submittedName>
        <fullName evidence="7">MFS transporter</fullName>
    </submittedName>
</protein>
<feature type="transmembrane region" description="Helical" evidence="5">
    <location>
        <begin position="321"/>
        <end position="341"/>
    </location>
</feature>
<evidence type="ECO:0000256" key="5">
    <source>
        <dbReference type="SAM" id="Phobius"/>
    </source>
</evidence>
<reference evidence="7 8" key="1">
    <citation type="submission" date="2019-03" db="EMBL/GenBank/DDBJ databases">
        <title>The complete genome sequence of Swingsia_sp. F3b2 LMG30590(T).</title>
        <authorList>
            <person name="Chua K.-O."/>
            <person name="Chan K.-G."/>
            <person name="See-Too W.-S."/>
        </authorList>
    </citation>
    <scope>NUCLEOTIDE SEQUENCE [LARGE SCALE GENOMIC DNA]</scope>
    <source>
        <strain evidence="7 8">F3b2</strain>
    </source>
</reference>
<evidence type="ECO:0000256" key="3">
    <source>
        <dbReference type="ARBA" id="ARBA00022989"/>
    </source>
</evidence>
<feature type="transmembrane region" description="Helical" evidence="5">
    <location>
        <begin position="299"/>
        <end position="315"/>
    </location>
</feature>
<dbReference type="Gene3D" id="1.20.1250.20">
    <property type="entry name" value="MFS general substrate transporter like domains"/>
    <property type="match status" value="2"/>
</dbReference>
<dbReference type="RefSeq" id="WP_141443450.1">
    <property type="nucleotide sequence ID" value="NZ_CP038231.1"/>
</dbReference>
<dbReference type="PROSITE" id="PS50850">
    <property type="entry name" value="MFS"/>
    <property type="match status" value="1"/>
</dbReference>
<dbReference type="InterPro" id="IPR036259">
    <property type="entry name" value="MFS_trans_sf"/>
</dbReference>
<feature type="transmembrane region" description="Helical" evidence="5">
    <location>
        <begin position="386"/>
        <end position="407"/>
    </location>
</feature>
<feature type="transmembrane region" description="Helical" evidence="5">
    <location>
        <begin position="269"/>
        <end position="292"/>
    </location>
</feature>
<dbReference type="KEGG" id="swf:E3E12_05580"/>
<feature type="transmembrane region" description="Helical" evidence="5">
    <location>
        <begin position="21"/>
        <end position="40"/>
    </location>
</feature>
<feature type="transmembrane region" description="Helical" evidence="5">
    <location>
        <begin position="151"/>
        <end position="173"/>
    </location>
</feature>
<dbReference type="InterPro" id="IPR011701">
    <property type="entry name" value="MFS"/>
</dbReference>
<proteinExistence type="predicted"/>
<keyword evidence="8" id="KW-1185">Reference proteome</keyword>
<keyword evidence="2 5" id="KW-0812">Transmembrane</keyword>
<dbReference type="Proteomes" id="UP000318709">
    <property type="component" value="Chromosome"/>
</dbReference>
<feature type="transmembrane region" description="Helical" evidence="5">
    <location>
        <begin position="232"/>
        <end position="254"/>
    </location>
</feature>
<dbReference type="SUPFAM" id="SSF103473">
    <property type="entry name" value="MFS general substrate transporter"/>
    <property type="match status" value="1"/>
</dbReference>
<organism evidence="7 8">
    <name type="scientific">Formicincola oecophyllae</name>
    <dbReference type="NCBI Taxonomy" id="2558361"/>
    <lineage>
        <taxon>Bacteria</taxon>
        <taxon>Pseudomonadati</taxon>
        <taxon>Pseudomonadota</taxon>
        <taxon>Alphaproteobacteria</taxon>
        <taxon>Acetobacterales</taxon>
        <taxon>Acetobacteraceae</taxon>
        <taxon>Formicincola</taxon>
    </lineage>
</organism>
<name>A0A4Y6U8P9_9PROT</name>
<dbReference type="Pfam" id="PF07690">
    <property type="entry name" value="MFS_1"/>
    <property type="match status" value="2"/>
</dbReference>
<gene>
    <name evidence="7" type="ORF">E3E12_05580</name>
</gene>
<dbReference type="PANTHER" id="PTHR23508:SF10">
    <property type="entry name" value="CARBOXYLIC ACID TRANSPORTER PROTEIN HOMOLOG"/>
    <property type="match status" value="1"/>
</dbReference>
<dbReference type="EMBL" id="CP038231">
    <property type="protein sequence ID" value="QDH13742.1"/>
    <property type="molecule type" value="Genomic_DNA"/>
</dbReference>
<evidence type="ECO:0000313" key="7">
    <source>
        <dbReference type="EMBL" id="QDH13742.1"/>
    </source>
</evidence>
<keyword evidence="4 5" id="KW-0472">Membrane</keyword>
<dbReference type="AlphaFoldDB" id="A0A4Y6U8P9"/>